<name>A0ABR3IQN4_9AGAR</name>
<evidence type="ECO:0000313" key="4">
    <source>
        <dbReference type="EMBL" id="KAL0945609.1"/>
    </source>
</evidence>
<protein>
    <recommendedName>
        <fullName evidence="6">Caleosin</fullName>
    </recommendedName>
</protein>
<reference evidence="5" key="1">
    <citation type="submission" date="2024-06" db="EMBL/GenBank/DDBJ databases">
        <title>Multi-omics analyses provide insights into the biosynthesis of the anticancer antibiotic pleurotin in Hohenbuehelia grisea.</title>
        <authorList>
            <person name="Weaver J.A."/>
            <person name="Alberti F."/>
        </authorList>
    </citation>
    <scope>NUCLEOTIDE SEQUENCE [LARGE SCALE GENOMIC DNA]</scope>
    <source>
        <strain evidence="5">T-177</strain>
    </source>
</reference>
<keyword evidence="3" id="KW-0812">Transmembrane</keyword>
<comment type="caution">
    <text evidence="4">The sequence shown here is derived from an EMBL/GenBank/DDBJ whole genome shotgun (WGS) entry which is preliminary data.</text>
</comment>
<dbReference type="InterPro" id="IPR007736">
    <property type="entry name" value="Caleosin-related"/>
</dbReference>
<evidence type="ECO:0000256" key="3">
    <source>
        <dbReference type="SAM" id="Phobius"/>
    </source>
</evidence>
<dbReference type="EMBL" id="JASNQZ010000017">
    <property type="protein sequence ID" value="KAL0945609.1"/>
    <property type="molecule type" value="Genomic_DNA"/>
</dbReference>
<proteinExistence type="inferred from homology"/>
<accession>A0ABR3IQN4</accession>
<dbReference type="PANTHER" id="PTHR31495">
    <property type="entry name" value="PEROXYGENASE 3-RELATED"/>
    <property type="match status" value="1"/>
</dbReference>
<comment type="similarity">
    <text evidence="1">Belongs to the caleosin family.</text>
</comment>
<keyword evidence="3" id="KW-0472">Membrane</keyword>
<feature type="region of interest" description="Disordered" evidence="2">
    <location>
        <begin position="1"/>
        <end position="34"/>
    </location>
</feature>
<keyword evidence="5" id="KW-1185">Reference proteome</keyword>
<keyword evidence="3" id="KW-1133">Transmembrane helix</keyword>
<feature type="transmembrane region" description="Helical" evidence="3">
    <location>
        <begin position="66"/>
        <end position="92"/>
    </location>
</feature>
<organism evidence="4 5">
    <name type="scientific">Hohenbuehelia grisea</name>
    <dbReference type="NCBI Taxonomy" id="104357"/>
    <lineage>
        <taxon>Eukaryota</taxon>
        <taxon>Fungi</taxon>
        <taxon>Dikarya</taxon>
        <taxon>Basidiomycota</taxon>
        <taxon>Agaricomycotina</taxon>
        <taxon>Agaricomycetes</taxon>
        <taxon>Agaricomycetidae</taxon>
        <taxon>Agaricales</taxon>
        <taxon>Pleurotineae</taxon>
        <taxon>Pleurotaceae</taxon>
        <taxon>Hohenbuehelia</taxon>
    </lineage>
</organism>
<dbReference type="PANTHER" id="PTHR31495:SF0">
    <property type="entry name" value="BINDING PROTEIN CALEOSIN, PUTATIVE (AFU_ORTHOLOGUE AFUA_5G13750)-RELATED"/>
    <property type="match status" value="1"/>
</dbReference>
<evidence type="ECO:0000256" key="2">
    <source>
        <dbReference type="SAM" id="MobiDB-lite"/>
    </source>
</evidence>
<dbReference type="Pfam" id="PF05042">
    <property type="entry name" value="Caleosin"/>
    <property type="match status" value="1"/>
</dbReference>
<evidence type="ECO:0000313" key="5">
    <source>
        <dbReference type="Proteomes" id="UP001556367"/>
    </source>
</evidence>
<sequence>MSFEASLKQSPELNGKPKHHDKQGPRTNGTTNAHKRTALVKHVEFFDRDGDGIINPFDTFIGFRDIGFGAILSLIAVVVIHGAFSWVTWGWIPDPFFRLKVKNMHRGKHGSDSETYTAEGDFDEKRFTHVFNRYTIAPHTHMSFSEGVRMIHGQRNPFDPFGWFAAAFEWFATYLMLWPHDGRMSKEDVRRVYDGSIFYEISGRSKPTRHD</sequence>
<gene>
    <name evidence="4" type="ORF">HGRIS_014764</name>
</gene>
<evidence type="ECO:0000256" key="1">
    <source>
        <dbReference type="ARBA" id="ARBA00006765"/>
    </source>
</evidence>
<evidence type="ECO:0008006" key="6">
    <source>
        <dbReference type="Google" id="ProtNLM"/>
    </source>
</evidence>
<dbReference type="Proteomes" id="UP001556367">
    <property type="component" value="Unassembled WGS sequence"/>
</dbReference>